<evidence type="ECO:0000313" key="3">
    <source>
        <dbReference type="Proteomes" id="UP001596201"/>
    </source>
</evidence>
<evidence type="ECO:0000259" key="1">
    <source>
        <dbReference type="Pfam" id="PF01978"/>
    </source>
</evidence>
<dbReference type="InterPro" id="IPR036390">
    <property type="entry name" value="WH_DNA-bd_sf"/>
</dbReference>
<comment type="caution">
    <text evidence="2">The sequence shown here is derived from an EMBL/GenBank/DDBJ whole genome shotgun (WGS) entry which is preliminary data.</text>
</comment>
<dbReference type="RefSeq" id="WP_227228011.1">
    <property type="nucleotide sequence ID" value="NZ_JAJCVJ010000001.1"/>
</dbReference>
<dbReference type="Pfam" id="PF01978">
    <property type="entry name" value="TrmB"/>
    <property type="match status" value="1"/>
</dbReference>
<proteinExistence type="predicted"/>
<evidence type="ECO:0000313" key="2">
    <source>
        <dbReference type="EMBL" id="MFC5366650.1"/>
    </source>
</evidence>
<dbReference type="InterPro" id="IPR002831">
    <property type="entry name" value="Tscrpt_reg_TrmB_N"/>
</dbReference>
<dbReference type="Gene3D" id="1.10.10.10">
    <property type="entry name" value="Winged helix-like DNA-binding domain superfamily/Winged helix DNA-binding domain"/>
    <property type="match status" value="1"/>
</dbReference>
<dbReference type="Proteomes" id="UP001596201">
    <property type="component" value="Unassembled WGS sequence"/>
</dbReference>
<name>A0ABD5R9H6_9EURY</name>
<reference evidence="2 3" key="1">
    <citation type="journal article" date="2019" name="Int. J. Syst. Evol. Microbiol.">
        <title>The Global Catalogue of Microorganisms (GCM) 10K type strain sequencing project: providing services to taxonomists for standard genome sequencing and annotation.</title>
        <authorList>
            <consortium name="The Broad Institute Genomics Platform"/>
            <consortium name="The Broad Institute Genome Sequencing Center for Infectious Disease"/>
            <person name="Wu L."/>
            <person name="Ma J."/>
        </authorList>
    </citation>
    <scope>NUCLEOTIDE SEQUENCE [LARGE SCALE GENOMIC DNA]</scope>
    <source>
        <strain evidence="2 3">CGMCC 1.12237</strain>
    </source>
</reference>
<keyword evidence="3" id="KW-1185">Reference proteome</keyword>
<protein>
    <submittedName>
        <fullName evidence="2">TrmB family transcriptional regulator</fullName>
    </submittedName>
</protein>
<dbReference type="PANTHER" id="PTHR34293">
    <property type="entry name" value="HTH-TYPE TRANSCRIPTIONAL REGULATOR TRMBL2"/>
    <property type="match status" value="1"/>
</dbReference>
<dbReference type="InterPro" id="IPR051797">
    <property type="entry name" value="TrmB-like"/>
</dbReference>
<sequence>MSQHEAVEALERLGLSNYEARVFVALQRLGTGTAKEVHSVADVPRSQVYGAAEELEERGLIEIQRSTPKRYRPVSIETAKAQLRARLEREQERAFTCLDEIQRSGGDVESRDDVWTVRGTEPVTDRLVDLAERAESELFFGAASPELVPDHLVETLRRQAEAGLSVRVVSESAEVRDLFAGTENVTVEQPVEEAPRGFTSRFLLVDDSAILLSVVTGDGGQVPGTAEETAIWSADTAIAAVLSLFIRYGVDAILG</sequence>
<dbReference type="SUPFAM" id="SSF46785">
    <property type="entry name" value="Winged helix' DNA-binding domain"/>
    <property type="match status" value="1"/>
</dbReference>
<gene>
    <name evidence="2" type="ORF">ACFPJ5_06835</name>
</gene>
<organism evidence="2 3">
    <name type="scientific">Salinirubrum litoreum</name>
    <dbReference type="NCBI Taxonomy" id="1126234"/>
    <lineage>
        <taxon>Archaea</taxon>
        <taxon>Methanobacteriati</taxon>
        <taxon>Methanobacteriota</taxon>
        <taxon>Stenosarchaea group</taxon>
        <taxon>Halobacteria</taxon>
        <taxon>Halobacteriales</taxon>
        <taxon>Haloferacaceae</taxon>
        <taxon>Salinirubrum</taxon>
    </lineage>
</organism>
<feature type="domain" description="Transcription regulator TrmB N-terminal" evidence="1">
    <location>
        <begin position="10"/>
        <end position="77"/>
    </location>
</feature>
<accession>A0ABD5R9H6</accession>
<dbReference type="AlphaFoldDB" id="A0ABD5R9H6"/>
<dbReference type="EMBL" id="JBHSKX010000001">
    <property type="protein sequence ID" value="MFC5366650.1"/>
    <property type="molecule type" value="Genomic_DNA"/>
</dbReference>
<dbReference type="InterPro" id="IPR036388">
    <property type="entry name" value="WH-like_DNA-bd_sf"/>
</dbReference>
<dbReference type="PANTHER" id="PTHR34293:SF1">
    <property type="entry name" value="HTH-TYPE TRANSCRIPTIONAL REGULATOR TRMBL2"/>
    <property type="match status" value="1"/>
</dbReference>